<dbReference type="STRING" id="59895.A0A118K7L2"/>
<keyword evidence="5" id="KW-0472">Membrane</keyword>
<accession>A0A118K7L2</accession>
<keyword evidence="3" id="KW-0862">Zinc</keyword>
<dbReference type="PANTHER" id="PTHR46443">
    <property type="entry name" value="FCS-LIKE ZINC FINGER 8"/>
    <property type="match status" value="1"/>
</dbReference>
<dbReference type="InterPro" id="IPR007650">
    <property type="entry name" value="Zf-FLZ_dom"/>
</dbReference>
<evidence type="ECO:0000313" key="8">
    <source>
        <dbReference type="Proteomes" id="UP000243975"/>
    </source>
</evidence>
<feature type="domain" description="FLZ-type" evidence="6">
    <location>
        <begin position="284"/>
        <end position="308"/>
    </location>
</feature>
<dbReference type="EMBL" id="LEKV01000002">
    <property type="protein sequence ID" value="KVI12421.1"/>
    <property type="molecule type" value="Genomic_DNA"/>
</dbReference>
<evidence type="ECO:0000256" key="2">
    <source>
        <dbReference type="ARBA" id="ARBA00022723"/>
    </source>
</evidence>
<comment type="similarity">
    <text evidence="1">Belongs to the FLZ family.</text>
</comment>
<evidence type="ECO:0000256" key="5">
    <source>
        <dbReference type="SAM" id="Phobius"/>
    </source>
</evidence>
<keyword evidence="5" id="KW-1133">Transmembrane helix</keyword>
<dbReference type="InterPro" id="IPR044593">
    <property type="entry name" value="FLZ8/MARD1"/>
</dbReference>
<feature type="zinc finger region" description="FLZ-type" evidence="4">
    <location>
        <begin position="284"/>
        <end position="308"/>
    </location>
</feature>
<keyword evidence="8" id="KW-1185">Reference proteome</keyword>
<dbReference type="Pfam" id="PF04570">
    <property type="entry name" value="zf-FLZ"/>
    <property type="match status" value="1"/>
</dbReference>
<proteinExistence type="inferred from homology"/>
<dbReference type="PANTHER" id="PTHR46443:SF15">
    <property type="entry name" value="ZF-FLZ DOMAIN-CONTAINING PROTEIN-RELATED"/>
    <property type="match status" value="1"/>
</dbReference>
<gene>
    <name evidence="7" type="ORF">Ccrd_009155</name>
</gene>
<evidence type="ECO:0000256" key="4">
    <source>
        <dbReference type="PROSITE-ProRule" id="PRU01131"/>
    </source>
</evidence>
<evidence type="ECO:0000256" key="1">
    <source>
        <dbReference type="ARBA" id="ARBA00009374"/>
    </source>
</evidence>
<sequence>FQLLFHVFIVLVAKLKLALFLLFLFPLLNLEKRENLLIINQLHKPITTFLSLFHQIHLFINPMNPIPPIFLDPSMATTQNPTKPVSSFLGSPRFFNGFFMPKPLSDAESSSPTSILDTKQLFSTFGSNPFGFKQNPEKPTKISQKIKNPFAEKFESESENGIALALVQENPNHGICKPNAINRKVLFGSNLKIQIPLNGSSDDPCDFGIKTRGGFRIPGHPTSSGSGSSMGGLSLSEMELSEEYTRVICHGSNPKTTHIYDNCVVERCCDVVESDLELKPPLKRFLSFCYTCKKNLEDDSDIFMYRFV</sequence>
<dbReference type="GO" id="GO:0008270">
    <property type="term" value="F:zinc ion binding"/>
    <property type="evidence" value="ECO:0007669"/>
    <property type="project" value="UniProtKB-KW"/>
</dbReference>
<organism evidence="7 8">
    <name type="scientific">Cynara cardunculus var. scolymus</name>
    <name type="common">Globe artichoke</name>
    <name type="synonym">Cynara scolymus</name>
    <dbReference type="NCBI Taxonomy" id="59895"/>
    <lineage>
        <taxon>Eukaryota</taxon>
        <taxon>Viridiplantae</taxon>
        <taxon>Streptophyta</taxon>
        <taxon>Embryophyta</taxon>
        <taxon>Tracheophyta</taxon>
        <taxon>Spermatophyta</taxon>
        <taxon>Magnoliopsida</taxon>
        <taxon>eudicotyledons</taxon>
        <taxon>Gunneridae</taxon>
        <taxon>Pentapetalae</taxon>
        <taxon>asterids</taxon>
        <taxon>campanulids</taxon>
        <taxon>Asterales</taxon>
        <taxon>Asteraceae</taxon>
        <taxon>Carduoideae</taxon>
        <taxon>Cardueae</taxon>
        <taxon>Carduinae</taxon>
        <taxon>Cynara</taxon>
    </lineage>
</organism>
<comment type="caution">
    <text evidence="7">The sequence shown here is derived from an EMBL/GenBank/DDBJ whole genome shotgun (WGS) entry which is preliminary data.</text>
</comment>
<keyword evidence="5" id="KW-0812">Transmembrane</keyword>
<evidence type="ECO:0000256" key="3">
    <source>
        <dbReference type="ARBA" id="ARBA00022771"/>
    </source>
</evidence>
<dbReference type="Gramene" id="KVI12421">
    <property type="protein sequence ID" value="KVI12421"/>
    <property type="gene ID" value="Ccrd_009155"/>
</dbReference>
<keyword evidence="3" id="KW-0863">Zinc-finger</keyword>
<dbReference type="PROSITE" id="PS51795">
    <property type="entry name" value="ZF_FLZ"/>
    <property type="match status" value="1"/>
</dbReference>
<evidence type="ECO:0000259" key="6">
    <source>
        <dbReference type="PROSITE" id="PS51795"/>
    </source>
</evidence>
<protein>
    <recommendedName>
        <fullName evidence="6">FLZ-type domain-containing protein</fullName>
    </recommendedName>
</protein>
<name>A0A118K7L2_CYNCS</name>
<keyword evidence="2" id="KW-0479">Metal-binding</keyword>
<dbReference type="Proteomes" id="UP000243975">
    <property type="component" value="Unassembled WGS sequence"/>
</dbReference>
<dbReference type="AlphaFoldDB" id="A0A118K7L2"/>
<feature type="non-terminal residue" evidence="7">
    <location>
        <position position="1"/>
    </location>
</feature>
<reference evidence="7 8" key="1">
    <citation type="journal article" date="2016" name="Sci. Rep.">
        <title>The genome sequence of the outbreeding globe artichoke constructed de novo incorporating a phase-aware low-pass sequencing strategy of F1 progeny.</title>
        <authorList>
            <person name="Scaglione D."/>
            <person name="Reyes-Chin-Wo S."/>
            <person name="Acquadro A."/>
            <person name="Froenicke L."/>
            <person name="Portis E."/>
            <person name="Beitel C."/>
            <person name="Tirone M."/>
            <person name="Mauro R."/>
            <person name="Lo Monaco A."/>
            <person name="Mauromicale G."/>
            <person name="Faccioli P."/>
            <person name="Cattivelli L."/>
            <person name="Rieseberg L."/>
            <person name="Michelmore R."/>
            <person name="Lanteri S."/>
        </authorList>
    </citation>
    <scope>NUCLEOTIDE SEQUENCE [LARGE SCALE GENOMIC DNA]</scope>
    <source>
        <strain evidence="7">2C</strain>
    </source>
</reference>
<evidence type="ECO:0000313" key="7">
    <source>
        <dbReference type="EMBL" id="KVI12421.1"/>
    </source>
</evidence>
<feature type="transmembrane region" description="Helical" evidence="5">
    <location>
        <begin position="6"/>
        <end position="28"/>
    </location>
</feature>
<dbReference type="OMA" id="TENKSCC"/>